<evidence type="ECO:0000313" key="8">
    <source>
        <dbReference type="Proteomes" id="UP001151532"/>
    </source>
</evidence>
<keyword evidence="5" id="KW-0539">Nucleus</keyword>
<dbReference type="Proteomes" id="UP001151532">
    <property type="component" value="Chromosome 18"/>
</dbReference>
<dbReference type="InterPro" id="IPR027408">
    <property type="entry name" value="PNPase/RNase_PH_dom_sf"/>
</dbReference>
<keyword evidence="4" id="KW-0271">Exosome</keyword>
<gene>
    <name evidence="7" type="ORF">OIU79_003581</name>
</gene>
<keyword evidence="3" id="KW-0698">rRNA processing</keyword>
<dbReference type="GO" id="GO:0016075">
    <property type="term" value="P:rRNA catabolic process"/>
    <property type="evidence" value="ECO:0007669"/>
    <property type="project" value="TreeGrafter"/>
</dbReference>
<evidence type="ECO:0000313" key="7">
    <source>
        <dbReference type="EMBL" id="KAJ6732505.1"/>
    </source>
</evidence>
<accession>A0A9Q0UMB7</accession>
<dbReference type="GO" id="GO:0000176">
    <property type="term" value="C:nuclear exosome (RNase complex)"/>
    <property type="evidence" value="ECO:0007669"/>
    <property type="project" value="TreeGrafter"/>
</dbReference>
<keyword evidence="8" id="KW-1185">Reference proteome</keyword>
<dbReference type="PANTHER" id="PTHR11953">
    <property type="entry name" value="EXOSOME COMPLEX COMPONENT"/>
    <property type="match status" value="1"/>
</dbReference>
<sequence>MESERDDGRSPSQLRPLSCARNVLHRAHGSASWSQGDTKVLAAVYGPKAGTKKNENPEKACIEVIWKPKTGQIGKQEKEFEMILKRTLQSICILTLNPNTTTSIIIQVSGLVHALKIYVWLELNNYVPKIVAHPSLSPFKLLLFISYIC</sequence>
<evidence type="ECO:0000256" key="1">
    <source>
        <dbReference type="ARBA" id="ARBA00004123"/>
    </source>
</evidence>
<comment type="similarity">
    <text evidence="2">Belongs to the RNase PH family.</text>
</comment>
<comment type="caution">
    <text evidence="7">The sequence shown here is derived from an EMBL/GenBank/DDBJ whole genome shotgun (WGS) entry which is preliminary data.</text>
</comment>
<name>A0A9Q0UMB7_SALPP</name>
<dbReference type="OrthoDB" id="27298at2759"/>
<dbReference type="InterPro" id="IPR001247">
    <property type="entry name" value="ExoRNase_PH_dom1"/>
</dbReference>
<organism evidence="7 8">
    <name type="scientific">Salix purpurea</name>
    <name type="common">Purple osier willow</name>
    <dbReference type="NCBI Taxonomy" id="77065"/>
    <lineage>
        <taxon>Eukaryota</taxon>
        <taxon>Viridiplantae</taxon>
        <taxon>Streptophyta</taxon>
        <taxon>Embryophyta</taxon>
        <taxon>Tracheophyta</taxon>
        <taxon>Spermatophyta</taxon>
        <taxon>Magnoliopsida</taxon>
        <taxon>eudicotyledons</taxon>
        <taxon>Gunneridae</taxon>
        <taxon>Pentapetalae</taxon>
        <taxon>rosids</taxon>
        <taxon>fabids</taxon>
        <taxon>Malpighiales</taxon>
        <taxon>Salicaceae</taxon>
        <taxon>Saliceae</taxon>
        <taxon>Salix</taxon>
    </lineage>
</organism>
<dbReference type="PANTHER" id="PTHR11953:SF1">
    <property type="entry name" value="EXOSOME COMPLEX COMPONENT RRP46"/>
    <property type="match status" value="1"/>
</dbReference>
<dbReference type="InterPro" id="IPR020568">
    <property type="entry name" value="Ribosomal_Su5_D2-typ_SF"/>
</dbReference>
<proteinExistence type="inferred from homology"/>
<evidence type="ECO:0000256" key="4">
    <source>
        <dbReference type="ARBA" id="ARBA00022835"/>
    </source>
</evidence>
<dbReference type="GO" id="GO:0034475">
    <property type="term" value="P:U4 snRNA 3'-end processing"/>
    <property type="evidence" value="ECO:0007669"/>
    <property type="project" value="TreeGrafter"/>
</dbReference>
<dbReference type="GO" id="GO:0000177">
    <property type="term" value="C:cytoplasmic exosome (RNase complex)"/>
    <property type="evidence" value="ECO:0007669"/>
    <property type="project" value="TreeGrafter"/>
</dbReference>
<evidence type="ECO:0000256" key="5">
    <source>
        <dbReference type="ARBA" id="ARBA00023242"/>
    </source>
</evidence>
<evidence type="ECO:0000259" key="6">
    <source>
        <dbReference type="Pfam" id="PF01138"/>
    </source>
</evidence>
<dbReference type="InterPro" id="IPR050080">
    <property type="entry name" value="RNase_PH"/>
</dbReference>
<dbReference type="GO" id="GO:0071051">
    <property type="term" value="P:poly(A)-dependent snoRNA 3'-end processing"/>
    <property type="evidence" value="ECO:0007669"/>
    <property type="project" value="TreeGrafter"/>
</dbReference>
<dbReference type="EMBL" id="JAPFFK010000012">
    <property type="protein sequence ID" value="KAJ6732504.1"/>
    <property type="molecule type" value="Genomic_DNA"/>
</dbReference>
<protein>
    <submittedName>
        <fullName evidence="7">EXOSOME COMPLEX COMPONENT</fullName>
    </submittedName>
</protein>
<feature type="domain" description="Exoribonuclease phosphorolytic" evidence="6">
    <location>
        <begin position="13"/>
        <end position="108"/>
    </location>
</feature>
<dbReference type="Gene3D" id="3.30.230.70">
    <property type="entry name" value="GHMP Kinase, N-terminal domain"/>
    <property type="match status" value="1"/>
</dbReference>
<dbReference type="GO" id="GO:0071028">
    <property type="term" value="P:nuclear mRNA surveillance"/>
    <property type="evidence" value="ECO:0007669"/>
    <property type="project" value="TreeGrafter"/>
</dbReference>
<dbReference type="EMBL" id="JAPFFK010000012">
    <property type="protein sequence ID" value="KAJ6732505.1"/>
    <property type="molecule type" value="Genomic_DNA"/>
</dbReference>
<comment type="subcellular location">
    <subcellularLocation>
        <location evidence="1">Nucleus</location>
    </subcellularLocation>
</comment>
<dbReference type="GO" id="GO:0005730">
    <property type="term" value="C:nucleolus"/>
    <property type="evidence" value="ECO:0007669"/>
    <property type="project" value="TreeGrafter"/>
</dbReference>
<dbReference type="GO" id="GO:0003723">
    <property type="term" value="F:RNA binding"/>
    <property type="evidence" value="ECO:0007669"/>
    <property type="project" value="TreeGrafter"/>
</dbReference>
<dbReference type="SUPFAM" id="SSF54211">
    <property type="entry name" value="Ribosomal protein S5 domain 2-like"/>
    <property type="match status" value="1"/>
</dbReference>
<reference evidence="7" key="2">
    <citation type="journal article" date="2023" name="Int. J. Mol. Sci.">
        <title>De Novo Assembly and Annotation of 11 Diverse Shrub Willow (Salix) Genomes Reveals Novel Gene Organization in Sex-Linked Regions.</title>
        <authorList>
            <person name="Hyden B."/>
            <person name="Feng K."/>
            <person name="Yates T.B."/>
            <person name="Jawdy S."/>
            <person name="Cereghino C."/>
            <person name="Smart L.B."/>
            <person name="Muchero W."/>
        </authorList>
    </citation>
    <scope>NUCLEOTIDE SEQUENCE</scope>
    <source>
        <tissue evidence="7">Shoot tip</tissue>
    </source>
</reference>
<evidence type="ECO:0000256" key="2">
    <source>
        <dbReference type="ARBA" id="ARBA00006678"/>
    </source>
</evidence>
<reference evidence="7" key="1">
    <citation type="submission" date="2022-11" db="EMBL/GenBank/DDBJ databases">
        <authorList>
            <person name="Hyden B.L."/>
            <person name="Feng K."/>
            <person name="Yates T."/>
            <person name="Jawdy S."/>
            <person name="Smart L.B."/>
            <person name="Muchero W."/>
        </authorList>
    </citation>
    <scope>NUCLEOTIDE SEQUENCE</scope>
    <source>
        <tissue evidence="7">Shoot tip</tissue>
    </source>
</reference>
<dbReference type="Pfam" id="PF01138">
    <property type="entry name" value="RNase_PH"/>
    <property type="match status" value="1"/>
</dbReference>
<dbReference type="AlphaFoldDB" id="A0A9Q0UMB7"/>
<evidence type="ECO:0000256" key="3">
    <source>
        <dbReference type="ARBA" id="ARBA00022552"/>
    </source>
</evidence>
<dbReference type="GO" id="GO:0006364">
    <property type="term" value="P:rRNA processing"/>
    <property type="evidence" value="ECO:0007669"/>
    <property type="project" value="UniProtKB-KW"/>
</dbReference>